<dbReference type="PANTHER" id="PTHR19241">
    <property type="entry name" value="ATP-BINDING CASSETTE TRANSPORTER"/>
    <property type="match status" value="1"/>
</dbReference>
<dbReference type="EMBL" id="SDMP01000007">
    <property type="protein sequence ID" value="RYR47891.1"/>
    <property type="molecule type" value="Genomic_DNA"/>
</dbReference>
<dbReference type="AlphaFoldDB" id="A0A445CAN9"/>
<protein>
    <recommendedName>
        <fullName evidence="4">ABC transporter domain-containing protein</fullName>
    </recommendedName>
</protein>
<reference evidence="2 3" key="1">
    <citation type="submission" date="2019-01" db="EMBL/GenBank/DDBJ databases">
        <title>Sequencing of cultivated peanut Arachis hypogaea provides insights into genome evolution and oil improvement.</title>
        <authorList>
            <person name="Chen X."/>
        </authorList>
    </citation>
    <scope>NUCLEOTIDE SEQUENCE [LARGE SCALE GENOMIC DNA]</scope>
    <source>
        <strain evidence="3">cv. Fuhuasheng</strain>
        <tissue evidence="2">Leaves</tissue>
    </source>
</reference>
<dbReference type="STRING" id="3818.A0A445CAN9"/>
<organism evidence="2 3">
    <name type="scientific">Arachis hypogaea</name>
    <name type="common">Peanut</name>
    <dbReference type="NCBI Taxonomy" id="3818"/>
    <lineage>
        <taxon>Eukaryota</taxon>
        <taxon>Viridiplantae</taxon>
        <taxon>Streptophyta</taxon>
        <taxon>Embryophyta</taxon>
        <taxon>Tracheophyta</taxon>
        <taxon>Spermatophyta</taxon>
        <taxon>Magnoliopsida</taxon>
        <taxon>eudicotyledons</taxon>
        <taxon>Gunneridae</taxon>
        <taxon>Pentapetalae</taxon>
        <taxon>rosids</taxon>
        <taxon>fabids</taxon>
        <taxon>Fabales</taxon>
        <taxon>Fabaceae</taxon>
        <taxon>Papilionoideae</taxon>
        <taxon>50 kb inversion clade</taxon>
        <taxon>dalbergioids sensu lato</taxon>
        <taxon>Dalbergieae</taxon>
        <taxon>Pterocarpus clade</taxon>
        <taxon>Arachis</taxon>
    </lineage>
</organism>
<dbReference type="SUPFAM" id="SSF52540">
    <property type="entry name" value="P-loop containing nucleoside triphosphate hydrolases"/>
    <property type="match status" value="1"/>
</dbReference>
<keyword evidence="1" id="KW-0813">Transport</keyword>
<proteinExistence type="predicted"/>
<evidence type="ECO:0000256" key="1">
    <source>
        <dbReference type="ARBA" id="ARBA00022448"/>
    </source>
</evidence>
<dbReference type="InterPro" id="IPR027417">
    <property type="entry name" value="P-loop_NTPase"/>
</dbReference>
<gene>
    <name evidence="2" type="ORF">Ahy_A07g033876</name>
</gene>
<sequence>METSLAVSSMELSIKIWDLDVIDAVQPCMVLGGISEKKKGKKVLGLEVCADTIVGNAMLRGISGGQRKLLTTGEVLVGSARALFMDEISTGLDSSTTFSNCELTKASHPLS</sequence>
<dbReference type="Gene3D" id="3.40.50.300">
    <property type="entry name" value="P-loop containing nucleotide triphosphate hydrolases"/>
    <property type="match status" value="1"/>
</dbReference>
<accession>A0A445CAN9</accession>
<evidence type="ECO:0008006" key="4">
    <source>
        <dbReference type="Google" id="ProtNLM"/>
    </source>
</evidence>
<evidence type="ECO:0000313" key="3">
    <source>
        <dbReference type="Proteomes" id="UP000289738"/>
    </source>
</evidence>
<dbReference type="Proteomes" id="UP000289738">
    <property type="component" value="Chromosome A07"/>
</dbReference>
<name>A0A445CAN9_ARAHY</name>
<evidence type="ECO:0000313" key="2">
    <source>
        <dbReference type="EMBL" id="RYR47891.1"/>
    </source>
</evidence>
<keyword evidence="3" id="KW-1185">Reference proteome</keyword>
<comment type="caution">
    <text evidence="2">The sequence shown here is derived from an EMBL/GenBank/DDBJ whole genome shotgun (WGS) entry which is preliminary data.</text>
</comment>